<dbReference type="AlphaFoldDB" id="A0A378PMG2"/>
<gene>
    <name evidence="1" type="ORF">NCTC11227_01886</name>
</gene>
<dbReference type="GO" id="GO:0006355">
    <property type="term" value="P:regulation of DNA-templated transcription"/>
    <property type="evidence" value="ECO:0007669"/>
    <property type="project" value="InterPro"/>
</dbReference>
<protein>
    <submittedName>
        <fullName evidence="1">Addiction module antitoxin, RelB/DinJ family</fullName>
    </submittedName>
</protein>
<dbReference type="InterPro" id="IPR013321">
    <property type="entry name" value="Arc_rbn_hlx_hlx"/>
</dbReference>
<accession>A0A378PMG2</accession>
<proteinExistence type="predicted"/>
<evidence type="ECO:0000313" key="2">
    <source>
        <dbReference type="Proteomes" id="UP000255102"/>
    </source>
</evidence>
<dbReference type="RefSeq" id="WP_063514647.1">
    <property type="nucleotide sequence ID" value="NZ_CP011158.1"/>
</dbReference>
<organism evidence="1 2">
    <name type="scientific">Moraxella ovis</name>
    <dbReference type="NCBI Taxonomy" id="29433"/>
    <lineage>
        <taxon>Bacteria</taxon>
        <taxon>Pseudomonadati</taxon>
        <taxon>Pseudomonadota</taxon>
        <taxon>Gammaproteobacteria</taxon>
        <taxon>Moraxellales</taxon>
        <taxon>Moraxellaceae</taxon>
        <taxon>Moraxella</taxon>
    </lineage>
</organism>
<reference evidence="1 2" key="1">
    <citation type="submission" date="2018-06" db="EMBL/GenBank/DDBJ databases">
        <authorList>
            <consortium name="Pathogen Informatics"/>
            <person name="Doyle S."/>
        </authorList>
    </citation>
    <scope>NUCLEOTIDE SEQUENCE [LARGE SCALE GENOMIC DNA]</scope>
    <source>
        <strain evidence="1 2">NCTC11227</strain>
    </source>
</reference>
<dbReference type="Proteomes" id="UP000255102">
    <property type="component" value="Unassembled WGS sequence"/>
</dbReference>
<dbReference type="InterPro" id="IPR007337">
    <property type="entry name" value="RelB/DinJ"/>
</dbReference>
<dbReference type="Gene3D" id="1.10.1220.10">
    <property type="entry name" value="Met repressor-like"/>
    <property type="match status" value="1"/>
</dbReference>
<name>A0A378PMG2_9GAMM</name>
<evidence type="ECO:0000313" key="1">
    <source>
        <dbReference type="EMBL" id="STY87861.1"/>
    </source>
</evidence>
<dbReference type="Pfam" id="PF04221">
    <property type="entry name" value="RelB"/>
    <property type="match status" value="1"/>
</dbReference>
<dbReference type="EMBL" id="UGPW01000001">
    <property type="protein sequence ID" value="STY87861.1"/>
    <property type="molecule type" value="Genomic_DNA"/>
</dbReference>
<sequence>MSNNFNMSFDPTAKEQFAKVVGEYGLTVPQAFKLFANQVIKTGVIPLSFDWAKNDKIPTDKLLNAISELEQGDVLTYDSLDDFVKAYDTTSKS</sequence>